<name>A0A3B1DYQ5_9ZZZZ</name>
<evidence type="ECO:0000259" key="2">
    <source>
        <dbReference type="Pfam" id="PF13386"/>
    </source>
</evidence>
<feature type="transmembrane region" description="Helical" evidence="1">
    <location>
        <begin position="89"/>
        <end position="107"/>
    </location>
</feature>
<feature type="transmembrane region" description="Helical" evidence="1">
    <location>
        <begin position="205"/>
        <end position="230"/>
    </location>
</feature>
<gene>
    <name evidence="3" type="ORF">MNB_ARC-1_800</name>
</gene>
<keyword evidence="1" id="KW-0812">Transmembrane</keyword>
<protein>
    <submittedName>
        <fullName evidence="3">Heavy-metal-associated domain (N-terminus) and membrane-bounded cytochrome biogenesis cycZ-like domain, possible membrane copper tolerance protein</fullName>
    </submittedName>
</protein>
<dbReference type="InterPro" id="IPR039447">
    <property type="entry name" value="UreH-like_TM_dom"/>
</dbReference>
<organism evidence="3">
    <name type="scientific">hydrothermal vent metagenome</name>
    <dbReference type="NCBI Taxonomy" id="652676"/>
    <lineage>
        <taxon>unclassified sequences</taxon>
        <taxon>metagenomes</taxon>
        <taxon>ecological metagenomes</taxon>
    </lineage>
</organism>
<keyword evidence="1" id="KW-0472">Membrane</keyword>
<dbReference type="PANTHER" id="PTHR42208:SF1">
    <property type="entry name" value="HEAVY METAL TRANSPORTER"/>
    <property type="match status" value="1"/>
</dbReference>
<proteinExistence type="predicted"/>
<dbReference type="AlphaFoldDB" id="A0A3B1DYQ5"/>
<dbReference type="EMBL" id="UOYO01000060">
    <property type="protein sequence ID" value="VAY88491.1"/>
    <property type="molecule type" value="Genomic_DNA"/>
</dbReference>
<sequence length="231" mass="25449">MMSMSMSMPTSYVAIFTIAILGSFSHCIGMCGGFVLSYTSVKIDSSWSKKYQALMHLLYGIGRTTSYVVLGVIFGFIGQNIGVNLFSKGILFILLGVLMFILGISFIDKIGINKYLKLDILEIPIIKSIHFKTFKSKKAYSFFIFGVLNGFIPCGLVYFFLSTSIISSSAQSGAIGMLIFGLSTIPALFIVGFMANIIKNKFVKIFNYVASFLIISYGTITILKGFMMVLK</sequence>
<evidence type="ECO:0000256" key="1">
    <source>
        <dbReference type="SAM" id="Phobius"/>
    </source>
</evidence>
<keyword evidence="1" id="KW-1133">Transmembrane helix</keyword>
<feature type="transmembrane region" description="Helical" evidence="1">
    <location>
        <begin position="57"/>
        <end position="77"/>
    </location>
</feature>
<reference evidence="3" key="1">
    <citation type="submission" date="2018-10" db="EMBL/GenBank/DDBJ databases">
        <authorList>
            <person name="Aoki K."/>
        </authorList>
    </citation>
    <scope>NUCLEOTIDE SEQUENCE</scope>
</reference>
<feature type="transmembrane region" description="Helical" evidence="1">
    <location>
        <begin position="12"/>
        <end position="36"/>
    </location>
</feature>
<feature type="transmembrane region" description="Helical" evidence="1">
    <location>
        <begin position="173"/>
        <end position="198"/>
    </location>
</feature>
<feature type="transmembrane region" description="Helical" evidence="1">
    <location>
        <begin position="139"/>
        <end position="161"/>
    </location>
</feature>
<feature type="domain" description="Urease accessory protein UreH-like transmembrane" evidence="2">
    <location>
        <begin position="14"/>
        <end position="219"/>
    </location>
</feature>
<dbReference type="Pfam" id="PF13386">
    <property type="entry name" value="DsbD_2"/>
    <property type="match status" value="1"/>
</dbReference>
<evidence type="ECO:0000313" key="3">
    <source>
        <dbReference type="EMBL" id="VAY88491.1"/>
    </source>
</evidence>
<dbReference type="PANTHER" id="PTHR42208">
    <property type="entry name" value="HEAVY METAL TRANSPORTER-RELATED"/>
    <property type="match status" value="1"/>
</dbReference>
<accession>A0A3B1DYQ5</accession>